<protein>
    <submittedName>
        <fullName evidence="2">Cyclic nucleotide-binding domain-containing protein</fullName>
    </submittedName>
</protein>
<evidence type="ECO:0000259" key="1">
    <source>
        <dbReference type="PROSITE" id="PS50042"/>
    </source>
</evidence>
<dbReference type="AlphaFoldDB" id="A0AAW9QZN6"/>
<dbReference type="GO" id="GO:0005829">
    <property type="term" value="C:cytosol"/>
    <property type="evidence" value="ECO:0007669"/>
    <property type="project" value="TreeGrafter"/>
</dbReference>
<dbReference type="InterPro" id="IPR018490">
    <property type="entry name" value="cNMP-bd_dom_sf"/>
</dbReference>
<dbReference type="Gene3D" id="2.60.120.10">
    <property type="entry name" value="Jelly Rolls"/>
    <property type="match status" value="1"/>
</dbReference>
<dbReference type="InterPro" id="IPR050397">
    <property type="entry name" value="Env_Response_Regulators"/>
</dbReference>
<evidence type="ECO:0000313" key="3">
    <source>
        <dbReference type="Proteomes" id="UP001328733"/>
    </source>
</evidence>
<accession>A0AAW9QZN6</accession>
<keyword evidence="3" id="KW-1185">Reference proteome</keyword>
<dbReference type="SMART" id="SM00100">
    <property type="entry name" value="cNMP"/>
    <property type="match status" value="1"/>
</dbReference>
<proteinExistence type="predicted"/>
<dbReference type="SUPFAM" id="SSF51206">
    <property type="entry name" value="cAMP-binding domain-like"/>
    <property type="match status" value="1"/>
</dbReference>
<dbReference type="PANTHER" id="PTHR24567">
    <property type="entry name" value="CRP FAMILY TRANSCRIPTIONAL REGULATORY PROTEIN"/>
    <property type="match status" value="1"/>
</dbReference>
<dbReference type="EMBL" id="JBAFSM010000045">
    <property type="protein sequence ID" value="MEG3439313.1"/>
    <property type="molecule type" value="Genomic_DNA"/>
</dbReference>
<sequence length="128" mass="14561">MTSSMLSPVDTIKIFENHPDRFFRAGEIIFEDGTEGEVMYGVLEGEVDMYVHGLPIETIAPGDVFGIGSLVHEDRLRESTAIARTDCKLAYLDKSHFLFAIQQTPMFAIEVIRSYSDRFRRLKKITGR</sequence>
<name>A0AAW9QZN6_9CHRO</name>
<reference evidence="2 3" key="1">
    <citation type="submission" date="2024-01" db="EMBL/GenBank/DDBJ databases">
        <title>Genomic insights into the taxonomy and metabolism of the cyanobacterium Pannus brasiliensis CCIBt3594.</title>
        <authorList>
            <person name="Machado M."/>
            <person name="Botero N.B."/>
            <person name="Andreote A.P.D."/>
            <person name="Feitosa A.M.T."/>
            <person name="Popin R."/>
            <person name="Sivonen K."/>
            <person name="Fiore M.F."/>
        </authorList>
    </citation>
    <scope>NUCLEOTIDE SEQUENCE [LARGE SCALE GENOMIC DNA]</scope>
    <source>
        <strain evidence="2 3">CCIBt3594</strain>
    </source>
</reference>
<organism evidence="2 3">
    <name type="scientific">Pannus brasiliensis CCIBt3594</name>
    <dbReference type="NCBI Taxonomy" id="1427578"/>
    <lineage>
        <taxon>Bacteria</taxon>
        <taxon>Bacillati</taxon>
        <taxon>Cyanobacteriota</taxon>
        <taxon>Cyanophyceae</taxon>
        <taxon>Oscillatoriophycideae</taxon>
        <taxon>Chroococcales</taxon>
        <taxon>Microcystaceae</taxon>
        <taxon>Pannus</taxon>
    </lineage>
</organism>
<dbReference type="PROSITE" id="PS50042">
    <property type="entry name" value="CNMP_BINDING_3"/>
    <property type="match status" value="1"/>
</dbReference>
<dbReference type="Pfam" id="PF00027">
    <property type="entry name" value="cNMP_binding"/>
    <property type="match status" value="1"/>
</dbReference>
<dbReference type="InterPro" id="IPR000595">
    <property type="entry name" value="cNMP-bd_dom"/>
</dbReference>
<evidence type="ECO:0000313" key="2">
    <source>
        <dbReference type="EMBL" id="MEG3439313.1"/>
    </source>
</evidence>
<dbReference type="CDD" id="cd00038">
    <property type="entry name" value="CAP_ED"/>
    <property type="match status" value="1"/>
</dbReference>
<dbReference type="InterPro" id="IPR014710">
    <property type="entry name" value="RmlC-like_jellyroll"/>
</dbReference>
<dbReference type="PANTHER" id="PTHR24567:SF26">
    <property type="entry name" value="REGULATORY PROTEIN YEIL"/>
    <property type="match status" value="1"/>
</dbReference>
<gene>
    <name evidence="2" type="ORF">V0288_19460</name>
</gene>
<comment type="caution">
    <text evidence="2">The sequence shown here is derived from an EMBL/GenBank/DDBJ whole genome shotgun (WGS) entry which is preliminary data.</text>
</comment>
<dbReference type="Proteomes" id="UP001328733">
    <property type="component" value="Unassembled WGS sequence"/>
</dbReference>
<feature type="domain" description="Cyclic nucleotide-binding" evidence="1">
    <location>
        <begin position="2"/>
        <end position="118"/>
    </location>
</feature>
<dbReference type="GO" id="GO:0003700">
    <property type="term" value="F:DNA-binding transcription factor activity"/>
    <property type="evidence" value="ECO:0007669"/>
    <property type="project" value="TreeGrafter"/>
</dbReference>